<evidence type="ECO:0000256" key="12">
    <source>
        <dbReference type="ARBA" id="ARBA00045216"/>
    </source>
</evidence>
<protein>
    <recommendedName>
        <fullName evidence="11">Transcription factor A, mitochondrial</fullName>
    </recommendedName>
</protein>
<evidence type="ECO:0000256" key="15">
    <source>
        <dbReference type="SAM" id="MobiDB-lite"/>
    </source>
</evidence>
<dbReference type="SMART" id="SM00398">
    <property type="entry name" value="HMG"/>
    <property type="match status" value="2"/>
</dbReference>
<feature type="compositionally biased region" description="Basic residues" evidence="15">
    <location>
        <begin position="270"/>
        <end position="292"/>
    </location>
</feature>
<keyword evidence="14" id="KW-0539">Nucleus</keyword>
<evidence type="ECO:0000256" key="4">
    <source>
        <dbReference type="ARBA" id="ARBA00022946"/>
    </source>
</evidence>
<feature type="compositionally biased region" description="Basic residues" evidence="15">
    <location>
        <begin position="251"/>
        <end position="263"/>
    </location>
</feature>
<keyword evidence="10" id="KW-1135">Mitochondrion nucleoid</keyword>
<evidence type="ECO:0000256" key="1">
    <source>
        <dbReference type="ARBA" id="ARBA00004436"/>
    </source>
</evidence>
<evidence type="ECO:0000256" key="9">
    <source>
        <dbReference type="ARBA" id="ARBA00023163"/>
    </source>
</evidence>
<evidence type="ECO:0000256" key="8">
    <source>
        <dbReference type="ARBA" id="ARBA00023159"/>
    </source>
</evidence>
<evidence type="ECO:0000256" key="6">
    <source>
        <dbReference type="ARBA" id="ARBA00023125"/>
    </source>
</evidence>
<dbReference type="SUPFAM" id="SSF47095">
    <property type="entry name" value="HMG-box"/>
    <property type="match status" value="2"/>
</dbReference>
<keyword evidence="9" id="KW-0804">Transcription</keyword>
<comment type="subcellular location">
    <subcellularLocation>
        <location evidence="1">Mitochondrion matrix</location>
        <location evidence="1">Mitochondrion nucleoid</location>
    </subcellularLocation>
</comment>
<feature type="DNA-binding region" description="HMG box" evidence="14">
    <location>
        <begin position="166"/>
        <end position="230"/>
    </location>
</feature>
<dbReference type="PROSITE" id="PS50118">
    <property type="entry name" value="HMG_BOX_2"/>
    <property type="match status" value="2"/>
</dbReference>
<accession>A0AA88PDD9</accession>
<evidence type="ECO:0000259" key="16">
    <source>
        <dbReference type="PROSITE" id="PS50118"/>
    </source>
</evidence>
<dbReference type="AlphaFoldDB" id="A0AA88PDD9"/>
<dbReference type="GO" id="GO:0006357">
    <property type="term" value="P:regulation of transcription by RNA polymerase II"/>
    <property type="evidence" value="ECO:0007669"/>
    <property type="project" value="TreeGrafter"/>
</dbReference>
<organism evidence="17 18">
    <name type="scientific">Cirrhinus molitorella</name>
    <name type="common">mud carp</name>
    <dbReference type="NCBI Taxonomy" id="172907"/>
    <lineage>
        <taxon>Eukaryota</taxon>
        <taxon>Metazoa</taxon>
        <taxon>Chordata</taxon>
        <taxon>Craniata</taxon>
        <taxon>Vertebrata</taxon>
        <taxon>Euteleostomi</taxon>
        <taxon>Actinopterygii</taxon>
        <taxon>Neopterygii</taxon>
        <taxon>Teleostei</taxon>
        <taxon>Ostariophysi</taxon>
        <taxon>Cypriniformes</taxon>
        <taxon>Cyprinidae</taxon>
        <taxon>Labeoninae</taxon>
        <taxon>Labeonini</taxon>
        <taxon>Cirrhinus</taxon>
    </lineage>
</organism>
<keyword evidence="2" id="KW-0597">Phosphoprotein</keyword>
<comment type="function">
    <text evidence="12">Binds to the mitochondrial light strand promoter and functions in mitochondrial transcription regulation. Component of the mitochondrial transcription initiation complex, composed at least of TFB2M, TFAM and POLRMT that is required for basal transcription of mitochondrial DNA. In this complex, TFAM recruits POLRMT to a specific promoter whereas TFB2M induces structural changes in POLRMT to enable promoter opening and trapping of the DNA non-template strand. Required for accurate and efficient promoter recognition by the mitochondrial RNA polymerase. Promotes transcription initiation from the HSP1 and the light strand promoter by binding immediately upstream of transcriptional start sites. Is able to unwind DNA. Bends the mitochondrial light strand promoter DNA into a U-turn shape via its HMG boxes. Required for maintenance of normal levels of mitochondrial DNA. May play a role in organizing and compacting mitochondrial DNA.</text>
</comment>
<evidence type="ECO:0000256" key="11">
    <source>
        <dbReference type="ARBA" id="ARBA00040582"/>
    </source>
</evidence>
<dbReference type="GO" id="GO:0003677">
    <property type="term" value="F:DNA binding"/>
    <property type="evidence" value="ECO:0007669"/>
    <property type="project" value="UniProtKB-UniRule"/>
</dbReference>
<dbReference type="FunFam" id="1.10.30.10:FF:000043">
    <property type="entry name" value="Transcription factor A, mitochondrial"/>
    <property type="match status" value="1"/>
</dbReference>
<proteinExistence type="predicted"/>
<keyword evidence="18" id="KW-1185">Reference proteome</keyword>
<dbReference type="PANTHER" id="PTHR48112">
    <property type="entry name" value="HIGH MOBILITY GROUP PROTEIN DSP1"/>
    <property type="match status" value="1"/>
</dbReference>
<keyword evidence="3" id="KW-0677">Repeat</keyword>
<dbReference type="Pfam" id="PF00505">
    <property type="entry name" value="HMG_box"/>
    <property type="match status" value="1"/>
</dbReference>
<evidence type="ECO:0000313" key="18">
    <source>
        <dbReference type="Proteomes" id="UP001187343"/>
    </source>
</evidence>
<sequence>MHFAQMADGMAPLLEEVELLMSVGANLLVKSLSLFSSASVVRCSCVAPVIKSFSTSTGGPPKRPLTAYMTYVKEMHPTISRQNPGVKNVDIVRKLAQQWKMLTPEQKQPFQVASSTSREEYKLALEKYKAQLTPAETAALAVEKRQKVAKRKAIRRKKELNSLGKPKRPRSAFNIFMSEHFEEAKGTNMQTKMKSLRDDWERFSATQKQMYIQLAEDDKVRYKNEIKSWEEHMVEIGREDLVRRKERRAIKAKTTKDTKKKSKVTVLKAKAPKKKTGTAVKKTVKTAKSTKK</sequence>
<dbReference type="Pfam" id="PF09011">
    <property type="entry name" value="HMG_box_2"/>
    <property type="match status" value="1"/>
</dbReference>
<keyword evidence="6 14" id="KW-0238">DNA-binding</keyword>
<dbReference type="GO" id="GO:0042645">
    <property type="term" value="C:mitochondrial nucleoid"/>
    <property type="evidence" value="ECO:0007669"/>
    <property type="project" value="UniProtKB-SubCell"/>
</dbReference>
<comment type="subunit">
    <text evidence="13">Monomer; binds DNA as a monomer. Homodimer. Component of the mitochondrial transcription initiation complex, composed at least of TFB2M, TFAM and POLRMT. In this complex TFAM recruits POLRMT to the promoter whereas TFB2M induces structural changes in POLRMT to enable promoter opening and trapping of the DNA non-template strand. Upon metabolic stress, forms a complex composed of FOXO3, SIRT3, TFAM and POLRMT. Interacts with TFB1M and TFB2M. Interacts with CLPX; this enhances DNA-binding.</text>
</comment>
<evidence type="ECO:0000256" key="7">
    <source>
        <dbReference type="ARBA" id="ARBA00023128"/>
    </source>
</evidence>
<evidence type="ECO:0000256" key="14">
    <source>
        <dbReference type="PROSITE-ProRule" id="PRU00267"/>
    </source>
</evidence>
<dbReference type="InterPro" id="IPR050342">
    <property type="entry name" value="HMGB"/>
</dbReference>
<name>A0AA88PDD9_9TELE</name>
<dbReference type="InterPro" id="IPR009071">
    <property type="entry name" value="HMG_box_dom"/>
</dbReference>
<dbReference type="Gene3D" id="1.10.30.10">
    <property type="entry name" value="High mobility group box domain"/>
    <property type="match status" value="2"/>
</dbReference>
<comment type="caution">
    <text evidence="17">The sequence shown here is derived from an EMBL/GenBank/DDBJ whole genome shotgun (WGS) entry which is preliminary data.</text>
</comment>
<evidence type="ECO:0000256" key="2">
    <source>
        <dbReference type="ARBA" id="ARBA00022553"/>
    </source>
</evidence>
<keyword evidence="8" id="KW-0010">Activator</keyword>
<evidence type="ECO:0000313" key="17">
    <source>
        <dbReference type="EMBL" id="KAK2876824.1"/>
    </source>
</evidence>
<dbReference type="PANTHER" id="PTHR48112:SF36">
    <property type="entry name" value="TRANSCRIPTION FACTOR A, MITOCHONDRIAL"/>
    <property type="match status" value="1"/>
</dbReference>
<dbReference type="CDD" id="cd00084">
    <property type="entry name" value="HMG-box_SF"/>
    <property type="match status" value="1"/>
</dbReference>
<feature type="region of interest" description="Disordered" evidence="15">
    <location>
        <begin position="251"/>
        <end position="292"/>
    </location>
</feature>
<dbReference type="Proteomes" id="UP001187343">
    <property type="component" value="Unassembled WGS sequence"/>
</dbReference>
<evidence type="ECO:0000256" key="3">
    <source>
        <dbReference type="ARBA" id="ARBA00022737"/>
    </source>
</evidence>
<dbReference type="InterPro" id="IPR036910">
    <property type="entry name" value="HMG_box_dom_sf"/>
</dbReference>
<dbReference type="GO" id="GO:0005634">
    <property type="term" value="C:nucleus"/>
    <property type="evidence" value="ECO:0007669"/>
    <property type="project" value="UniProtKB-UniRule"/>
</dbReference>
<dbReference type="CDD" id="cd21987">
    <property type="entry name" value="HMG-box_TFAM_rpt2"/>
    <property type="match status" value="1"/>
</dbReference>
<evidence type="ECO:0000256" key="10">
    <source>
        <dbReference type="ARBA" id="ARBA00023271"/>
    </source>
</evidence>
<evidence type="ECO:0000256" key="5">
    <source>
        <dbReference type="ARBA" id="ARBA00023015"/>
    </source>
</evidence>
<evidence type="ECO:0000256" key="13">
    <source>
        <dbReference type="ARBA" id="ARBA00046467"/>
    </source>
</evidence>
<keyword evidence="7" id="KW-0496">Mitochondrion</keyword>
<keyword evidence="4" id="KW-0809">Transit peptide</keyword>
<gene>
    <name evidence="17" type="ORF">Q8A67_020920</name>
</gene>
<reference evidence="17" key="1">
    <citation type="submission" date="2023-08" db="EMBL/GenBank/DDBJ databases">
        <title>Chromosome-level Genome Assembly of mud carp (Cirrhinus molitorella).</title>
        <authorList>
            <person name="Liu H."/>
        </authorList>
    </citation>
    <scope>NUCLEOTIDE SEQUENCE</scope>
    <source>
        <strain evidence="17">Prfri</strain>
        <tissue evidence="17">Muscle</tissue>
    </source>
</reference>
<feature type="domain" description="HMG box" evidence="16">
    <location>
        <begin position="166"/>
        <end position="230"/>
    </location>
</feature>
<feature type="DNA-binding region" description="HMG box" evidence="14">
    <location>
        <begin position="61"/>
        <end position="129"/>
    </location>
</feature>
<dbReference type="EMBL" id="JAUYZG010000020">
    <property type="protein sequence ID" value="KAK2876824.1"/>
    <property type="molecule type" value="Genomic_DNA"/>
</dbReference>
<keyword evidence="5" id="KW-0805">Transcription regulation</keyword>
<feature type="domain" description="HMG box" evidence="16">
    <location>
        <begin position="61"/>
        <end position="129"/>
    </location>
</feature>